<gene>
    <name evidence="3" type="ORF">TRFO_27984</name>
</gene>
<dbReference type="GeneID" id="94840591"/>
<dbReference type="RefSeq" id="XP_068357670.1">
    <property type="nucleotide sequence ID" value="XM_068505887.1"/>
</dbReference>
<dbReference type="VEuPathDB" id="TrichDB:TRFO_27984"/>
<dbReference type="InterPro" id="IPR011989">
    <property type="entry name" value="ARM-like"/>
</dbReference>
<feature type="region of interest" description="Disordered" evidence="1">
    <location>
        <begin position="686"/>
        <end position="853"/>
    </location>
</feature>
<evidence type="ECO:0000256" key="1">
    <source>
        <dbReference type="SAM" id="MobiDB-lite"/>
    </source>
</evidence>
<dbReference type="InterPro" id="IPR016024">
    <property type="entry name" value="ARM-type_fold"/>
</dbReference>
<proteinExistence type="predicted"/>
<comment type="caution">
    <text evidence="3">The sequence shown here is derived from an EMBL/GenBank/DDBJ whole genome shotgun (WGS) entry which is preliminary data.</text>
</comment>
<feature type="compositionally biased region" description="Low complexity" evidence="1">
    <location>
        <begin position="790"/>
        <end position="806"/>
    </location>
</feature>
<dbReference type="PANTHER" id="PTHR12984">
    <property type="entry name" value="SCY1-RELATED S/T PROTEIN KINASE-LIKE"/>
    <property type="match status" value="1"/>
</dbReference>
<dbReference type="Proteomes" id="UP000179807">
    <property type="component" value="Unassembled WGS sequence"/>
</dbReference>
<keyword evidence="3" id="KW-0418">Kinase</keyword>
<protein>
    <submittedName>
        <fullName evidence="3">Protein kinase</fullName>
    </submittedName>
</protein>
<dbReference type="SUPFAM" id="SSF56112">
    <property type="entry name" value="Protein kinase-like (PK-like)"/>
    <property type="match status" value="1"/>
</dbReference>
<dbReference type="Pfam" id="PF00069">
    <property type="entry name" value="Pkinase"/>
    <property type="match status" value="1"/>
</dbReference>
<dbReference type="InterPro" id="IPR011009">
    <property type="entry name" value="Kinase-like_dom_sf"/>
</dbReference>
<evidence type="ECO:0000313" key="4">
    <source>
        <dbReference type="Proteomes" id="UP000179807"/>
    </source>
</evidence>
<dbReference type="Gene3D" id="1.25.10.10">
    <property type="entry name" value="Leucine-rich Repeat Variant"/>
    <property type="match status" value="1"/>
</dbReference>
<dbReference type="InterPro" id="IPR000719">
    <property type="entry name" value="Prot_kinase_dom"/>
</dbReference>
<feature type="domain" description="Protein kinase" evidence="2">
    <location>
        <begin position="39"/>
        <end position="303"/>
    </location>
</feature>
<dbReference type="OrthoDB" id="79687at2759"/>
<evidence type="ECO:0000313" key="3">
    <source>
        <dbReference type="EMBL" id="OHT04534.1"/>
    </source>
</evidence>
<feature type="compositionally biased region" description="Low complexity" evidence="1">
    <location>
        <begin position="737"/>
        <end position="754"/>
    </location>
</feature>
<dbReference type="InterPro" id="IPR051177">
    <property type="entry name" value="CIK-Related_Protein"/>
</dbReference>
<keyword evidence="3" id="KW-0808">Transferase</keyword>
<dbReference type="GO" id="GO:0005524">
    <property type="term" value="F:ATP binding"/>
    <property type="evidence" value="ECO:0007669"/>
    <property type="project" value="InterPro"/>
</dbReference>
<feature type="compositionally biased region" description="Pro residues" evidence="1">
    <location>
        <begin position="702"/>
        <end position="718"/>
    </location>
</feature>
<keyword evidence="4" id="KW-1185">Reference proteome</keyword>
<dbReference type="Gene3D" id="3.30.200.20">
    <property type="entry name" value="Phosphorylase Kinase, domain 1"/>
    <property type="match status" value="1"/>
</dbReference>
<dbReference type="AlphaFoldDB" id="A0A1J4K4C1"/>
<feature type="compositionally biased region" description="Polar residues" evidence="1">
    <location>
        <begin position="720"/>
        <end position="731"/>
    </location>
</feature>
<sequence>MNKIRKQLFEVIFNKCELKLFLNAQKSAKEMGSGISDNFNNINPTFTSRFWKVHSATRKSTGEPVSLWLLDTKEVKRVMKSKLDCQKFNESCIESVNKQRRIHHPNILKIYDVSENPKQFGFSAEPVESTLESDKALNADDITYVADQLAQTLSFIHCKVNLLHLGLTPDSICLTKSLQVKVFALNYSTPFIGEPVIPSYGKYLENPLNPNVCYTAPEYLENKQVTAASDVFSYGAVLFAAYNKKGPVYMATTVEEAIVTVSAGAFKTPDNMSEPMHDLLLKCMSYEPNERPTIEEIIKSPAFLQLSIRSLRFISLLATKEVNDRMQFFQGLTRSLPLFSERILQYHFLPIFVEEVRNSTFYGPVLIPVIFSIGEKFDDEAFVEQIIQPLRQVLKIVEPPTLAIAILNVVHIIVAKVPDKLQNEIIFPIFINSLQSPHHNLRLEAIKHIPHVIQTMSESNILGSLLPTLLDFIATFDDTEIVCSVIECIGKCSIKVNNDKFVFVIIPKLIICWIRMPRAPIALSIISVLTMVKCSITSQMKFIVPMATAIMSTPGVPSDISGQLADIILDSITRLKEERNIEERAASWHPTESHEKEDIVVPIKADALDIKEIELARRRSSESQTHLYQMGLQPPGSSIVAEQHHDDPTLQQGQQPQSQQLAPDEGNEPKKSKLASLFHFGKKKNENSFNVEGDTPSQAPYVGPPAPPPNTHLPPGPLPSSNYGSVGSTQPYGAVGSSYGSMSQQQQPSIPQSSYIAPQVGPPGPLPNYGMQQQQQQYQQPHTQYSPRFGQPIQQPGQSQMQPQGQELKQGNAAQGASLFAGLSAGPPPKKTAPTNPTAAKLFSGLNVNSGMK</sequence>
<organism evidence="3 4">
    <name type="scientific">Tritrichomonas foetus</name>
    <dbReference type="NCBI Taxonomy" id="1144522"/>
    <lineage>
        <taxon>Eukaryota</taxon>
        <taxon>Metamonada</taxon>
        <taxon>Parabasalia</taxon>
        <taxon>Tritrichomonadida</taxon>
        <taxon>Tritrichomonadidae</taxon>
        <taxon>Tritrichomonas</taxon>
    </lineage>
</organism>
<evidence type="ECO:0000259" key="2">
    <source>
        <dbReference type="PROSITE" id="PS50011"/>
    </source>
</evidence>
<dbReference type="EMBL" id="MLAK01000790">
    <property type="protein sequence ID" value="OHT04534.1"/>
    <property type="molecule type" value="Genomic_DNA"/>
</dbReference>
<feature type="compositionally biased region" description="Low complexity" evidence="1">
    <location>
        <begin position="651"/>
        <end position="660"/>
    </location>
</feature>
<dbReference type="Gene3D" id="1.10.510.10">
    <property type="entry name" value="Transferase(Phosphotransferase) domain 1"/>
    <property type="match status" value="1"/>
</dbReference>
<dbReference type="GO" id="GO:0004672">
    <property type="term" value="F:protein kinase activity"/>
    <property type="evidence" value="ECO:0007669"/>
    <property type="project" value="InterPro"/>
</dbReference>
<feature type="region of interest" description="Disordered" evidence="1">
    <location>
        <begin position="619"/>
        <end position="670"/>
    </location>
</feature>
<reference evidence="3" key="1">
    <citation type="submission" date="2016-10" db="EMBL/GenBank/DDBJ databases">
        <authorList>
            <person name="Benchimol M."/>
            <person name="Almeida L.G."/>
            <person name="Vasconcelos A.T."/>
            <person name="Perreira-Neves A."/>
            <person name="Rosa I.A."/>
            <person name="Tasca T."/>
            <person name="Bogo M.R."/>
            <person name="de Souza W."/>
        </authorList>
    </citation>
    <scope>NUCLEOTIDE SEQUENCE [LARGE SCALE GENOMIC DNA]</scope>
    <source>
        <strain evidence="3">K</strain>
    </source>
</reference>
<dbReference type="PANTHER" id="PTHR12984:SF6">
    <property type="entry name" value="SCY1-LIKE PROTEIN 2"/>
    <property type="match status" value="1"/>
</dbReference>
<name>A0A1J4K4C1_9EUKA</name>
<dbReference type="PROSITE" id="PS50011">
    <property type="entry name" value="PROTEIN_KINASE_DOM"/>
    <property type="match status" value="1"/>
</dbReference>
<accession>A0A1J4K4C1</accession>
<dbReference type="SUPFAM" id="SSF48371">
    <property type="entry name" value="ARM repeat"/>
    <property type="match status" value="1"/>
</dbReference>
<feature type="compositionally biased region" description="Low complexity" evidence="1">
    <location>
        <begin position="832"/>
        <end position="841"/>
    </location>
</feature>